<feature type="transmembrane region" description="Helical" evidence="1">
    <location>
        <begin position="211"/>
        <end position="233"/>
    </location>
</feature>
<dbReference type="AlphaFoldDB" id="A0A8F9TWK4"/>
<keyword evidence="1" id="KW-1133">Transmembrane helix</keyword>
<dbReference type="KEGG" id="ole:K0B96_07440"/>
<feature type="domain" description="CAAX prenyl protease 2/Lysostaphin resistance protein A-like" evidence="2">
    <location>
        <begin position="180"/>
        <end position="275"/>
    </location>
</feature>
<keyword evidence="1" id="KW-0812">Transmembrane</keyword>
<dbReference type="GO" id="GO:0080120">
    <property type="term" value="P:CAAX-box protein maturation"/>
    <property type="evidence" value="ECO:0007669"/>
    <property type="project" value="UniProtKB-ARBA"/>
</dbReference>
<dbReference type="RefSeq" id="WP_220165623.1">
    <property type="nucleotide sequence ID" value="NZ_CP080507.1"/>
</dbReference>
<feature type="transmembrane region" description="Helical" evidence="1">
    <location>
        <begin position="154"/>
        <end position="173"/>
    </location>
</feature>
<dbReference type="GO" id="GO:0008237">
    <property type="term" value="F:metallopeptidase activity"/>
    <property type="evidence" value="ECO:0007669"/>
    <property type="project" value="UniProtKB-KW"/>
</dbReference>
<dbReference type="GO" id="GO:0004175">
    <property type="term" value="F:endopeptidase activity"/>
    <property type="evidence" value="ECO:0007669"/>
    <property type="project" value="UniProtKB-ARBA"/>
</dbReference>
<dbReference type="InterPro" id="IPR003675">
    <property type="entry name" value="Rce1/LyrA-like_dom"/>
</dbReference>
<feature type="transmembrane region" description="Helical" evidence="1">
    <location>
        <begin position="75"/>
        <end position="94"/>
    </location>
</feature>
<proteinExistence type="predicted"/>
<keyword evidence="3" id="KW-0378">Hydrolase</keyword>
<evidence type="ECO:0000313" key="3">
    <source>
        <dbReference type="EMBL" id="QYM80430.1"/>
    </source>
</evidence>
<reference evidence="3" key="1">
    <citation type="submission" date="2021-08" db="EMBL/GenBank/DDBJ databases">
        <title>Genome of a novel bacterium of the phylum Verrucomicrobia, Oleiharenicola sp. KSB-15.</title>
        <authorList>
            <person name="Chung J.-H."/>
            <person name="Ahn J.-H."/>
            <person name="Yoon Y."/>
            <person name="Kim D.-Y."/>
            <person name="An S.-H."/>
            <person name="Park I."/>
            <person name="Yeon J."/>
        </authorList>
    </citation>
    <scope>NUCLEOTIDE SEQUENCE</scope>
    <source>
        <strain evidence="3">KSB-15</strain>
    </source>
</reference>
<evidence type="ECO:0000259" key="2">
    <source>
        <dbReference type="Pfam" id="PF02517"/>
    </source>
</evidence>
<feature type="transmembrane region" description="Helical" evidence="1">
    <location>
        <begin position="179"/>
        <end position="199"/>
    </location>
</feature>
<dbReference type="EMBL" id="CP080507">
    <property type="protein sequence ID" value="QYM80430.1"/>
    <property type="molecule type" value="Genomic_DNA"/>
</dbReference>
<keyword evidence="3" id="KW-0645">Protease</keyword>
<accession>A0A8F9TWK4</accession>
<feature type="transmembrane region" description="Helical" evidence="1">
    <location>
        <begin position="114"/>
        <end position="133"/>
    </location>
</feature>
<gene>
    <name evidence="3" type="ORF">K0B96_07440</name>
</gene>
<feature type="transmembrane region" description="Helical" evidence="1">
    <location>
        <begin position="49"/>
        <end position="68"/>
    </location>
</feature>
<dbReference type="Proteomes" id="UP000825051">
    <property type="component" value="Chromosome"/>
</dbReference>
<keyword evidence="1" id="KW-0472">Membrane</keyword>
<name>A0A8F9TWK4_9BACT</name>
<keyword evidence="3" id="KW-0482">Metalloprotease</keyword>
<organism evidence="3 4">
    <name type="scientific">Horticoccus luteus</name>
    <dbReference type="NCBI Taxonomy" id="2862869"/>
    <lineage>
        <taxon>Bacteria</taxon>
        <taxon>Pseudomonadati</taxon>
        <taxon>Verrucomicrobiota</taxon>
        <taxon>Opitutia</taxon>
        <taxon>Opitutales</taxon>
        <taxon>Opitutaceae</taxon>
        <taxon>Horticoccus</taxon>
    </lineage>
</organism>
<evidence type="ECO:0000256" key="1">
    <source>
        <dbReference type="SAM" id="Phobius"/>
    </source>
</evidence>
<evidence type="ECO:0000313" key="4">
    <source>
        <dbReference type="Proteomes" id="UP000825051"/>
    </source>
</evidence>
<protein>
    <submittedName>
        <fullName evidence="3">CPBP family intramembrane metalloprotease</fullName>
    </submittedName>
</protein>
<feature type="transmembrane region" description="Helical" evidence="1">
    <location>
        <begin position="239"/>
        <end position="257"/>
    </location>
</feature>
<dbReference type="Pfam" id="PF02517">
    <property type="entry name" value="Rce1-like"/>
    <property type="match status" value="1"/>
</dbReference>
<sequence>MAVPFMFLAAAIVSLWAGGETSFLRRRGWFWFWALALLTGLQTRVLDPLAFLWIAGFAAAACGFASASAHRGARLAAAAAVLLLAAALMLHRLPGFHNPRVLDAVRFTPDAVPFTLYLNFDKVVVGLLLLRWCHPRIGSFAEWRTMLAATAPRALGVMAVVLGVSLVTGYVRWAPKVPAATALWLGVNLLFTCMAEEAVFRGFVQAQLQRLWGPSVAGRWFALVVAAALFGLAHAAGGAVYVFLATIAGLGYGWIYLRTGRIEASILAHFALNTVHFFAFTYPALQHP</sequence>
<keyword evidence="4" id="KW-1185">Reference proteome</keyword>
<feature type="transmembrane region" description="Helical" evidence="1">
    <location>
        <begin position="264"/>
        <end position="285"/>
    </location>
</feature>